<name>A0A1M4VMH6_9BACT</name>
<sequence>MKQVLLLFIIAGIASCNSGDQSKTSDTQVKAAATEEPKMDYAYTIEHPDNWVAGSKENTKMVLQSLKDFENGDIDKSLTAFADSVELRFNEMEGKFSKDSIASMFKKERSALKAMQINMHDFESVKSKDGKEEYVSLWYTQKLQGQNGAWDSVSVMDDLRIQNGKVVLIDEKTRRFANKKM</sequence>
<evidence type="ECO:0008006" key="3">
    <source>
        <dbReference type="Google" id="ProtNLM"/>
    </source>
</evidence>
<accession>A0A1M4VMH6</accession>
<dbReference type="InterPro" id="IPR032710">
    <property type="entry name" value="NTF2-like_dom_sf"/>
</dbReference>
<dbReference type="RefSeq" id="WP_072834047.1">
    <property type="nucleotide sequence ID" value="NZ_FQUU01000003.1"/>
</dbReference>
<proteinExistence type="predicted"/>
<evidence type="ECO:0000313" key="1">
    <source>
        <dbReference type="EMBL" id="SHE70055.1"/>
    </source>
</evidence>
<dbReference type="OrthoDB" id="765651at2"/>
<dbReference type="STRING" id="1121884.SAMN02745131_00905"/>
<gene>
    <name evidence="1" type="ORF">SAMN02745131_00905</name>
</gene>
<keyword evidence="2" id="KW-1185">Reference proteome</keyword>
<reference evidence="1 2" key="1">
    <citation type="submission" date="2016-11" db="EMBL/GenBank/DDBJ databases">
        <authorList>
            <person name="Jaros S."/>
            <person name="Januszkiewicz K."/>
            <person name="Wedrychowicz H."/>
        </authorList>
    </citation>
    <scope>NUCLEOTIDE SEQUENCE [LARGE SCALE GENOMIC DNA]</scope>
    <source>
        <strain evidence="1 2">DSM 18119</strain>
    </source>
</reference>
<organism evidence="1 2">
    <name type="scientific">Flavisolibacter ginsengisoli DSM 18119</name>
    <dbReference type="NCBI Taxonomy" id="1121884"/>
    <lineage>
        <taxon>Bacteria</taxon>
        <taxon>Pseudomonadati</taxon>
        <taxon>Bacteroidota</taxon>
        <taxon>Chitinophagia</taxon>
        <taxon>Chitinophagales</taxon>
        <taxon>Chitinophagaceae</taxon>
        <taxon>Flavisolibacter</taxon>
    </lineage>
</organism>
<protein>
    <recommendedName>
        <fullName evidence="3">DUF4440 domain-containing protein</fullName>
    </recommendedName>
</protein>
<evidence type="ECO:0000313" key="2">
    <source>
        <dbReference type="Proteomes" id="UP000184048"/>
    </source>
</evidence>
<dbReference type="Gene3D" id="3.10.450.50">
    <property type="match status" value="1"/>
</dbReference>
<dbReference type="PROSITE" id="PS51257">
    <property type="entry name" value="PROKAR_LIPOPROTEIN"/>
    <property type="match status" value="1"/>
</dbReference>
<dbReference type="EMBL" id="FQUU01000003">
    <property type="protein sequence ID" value="SHE70055.1"/>
    <property type="molecule type" value="Genomic_DNA"/>
</dbReference>
<dbReference type="AlphaFoldDB" id="A0A1M4VMH6"/>
<dbReference type="SUPFAM" id="SSF54427">
    <property type="entry name" value="NTF2-like"/>
    <property type="match status" value="1"/>
</dbReference>
<dbReference type="Proteomes" id="UP000184048">
    <property type="component" value="Unassembled WGS sequence"/>
</dbReference>